<dbReference type="Proteomes" id="UP000503164">
    <property type="component" value="Chromosome"/>
</dbReference>
<protein>
    <submittedName>
        <fullName evidence="1">Uncharacterized protein</fullName>
    </submittedName>
</protein>
<evidence type="ECO:0000313" key="1">
    <source>
        <dbReference type="EMBL" id="QIS44210.1"/>
    </source>
</evidence>
<sequence>MKHVTYAEKTLLVGDEMADVMMEWSAALASDGDDVLATFQIGVGSPVMVETSSTTLPEPDNSEVVDRLRALLERRATPRSIVTEAPRSDPDDLLE</sequence>
<dbReference type="RefSeq" id="WP_157883506.1">
    <property type="nucleotide sequence ID" value="NZ_CP012573.1"/>
</dbReference>
<name>A0AAE6XPN9_9MICO</name>
<dbReference type="EMBL" id="CP048049">
    <property type="protein sequence ID" value="QIS44210.1"/>
    <property type="molecule type" value="Genomic_DNA"/>
</dbReference>
<keyword evidence="2" id="KW-1185">Reference proteome</keyword>
<gene>
    <name evidence="1" type="ORF">GW570_03445</name>
</gene>
<proteinExistence type="predicted"/>
<accession>A0AAE6XPN9</accession>
<evidence type="ECO:0000313" key="2">
    <source>
        <dbReference type="Proteomes" id="UP000503164"/>
    </source>
</evidence>
<organism evidence="1 2">
    <name type="scientific">Clavibacter capsici</name>
    <dbReference type="NCBI Taxonomy" id="1874630"/>
    <lineage>
        <taxon>Bacteria</taxon>
        <taxon>Bacillati</taxon>
        <taxon>Actinomycetota</taxon>
        <taxon>Actinomycetes</taxon>
        <taxon>Micrococcales</taxon>
        <taxon>Microbacteriaceae</taxon>
        <taxon>Clavibacter</taxon>
    </lineage>
</organism>
<reference evidence="1 2" key="1">
    <citation type="journal article" date="2020" name="Mol. Plant Pathol.">
        <title>Plasmid composition and the chpG gene determine the virulence level of Clavibacter capsici natural isolates in pepper.</title>
        <authorList>
            <person name="Hwang I.S."/>
            <person name="Lee H.M."/>
            <person name="Oh E.J."/>
            <person name="Lee S."/>
            <person name="Heu S."/>
            <person name="Oh C.S."/>
        </authorList>
    </citation>
    <scope>NUCLEOTIDE SEQUENCE [LARGE SCALE GENOMIC DNA]</scope>
    <source>
        <strain evidence="1 2">1101</strain>
    </source>
</reference>
<dbReference type="AlphaFoldDB" id="A0AAE6XPN9"/>